<sequence>MKMKIVIKLNVASDECRRKALKIASECSGVESIGFEGECSDRVVVTGDEVDAVCLTTQIRKKFRYANLISVENVEEEGGDEGGQEEEQEEETMLEKIYPPSYPICSSSSIYHLVVYDPYPNTCSIL</sequence>
<dbReference type="Gene3D" id="3.30.70.100">
    <property type="match status" value="1"/>
</dbReference>
<gene>
    <name evidence="1" type="ORF">VNO80_05958</name>
</gene>
<organism evidence="1 2">
    <name type="scientific">Phaseolus coccineus</name>
    <name type="common">Scarlet runner bean</name>
    <name type="synonym">Phaseolus multiflorus</name>
    <dbReference type="NCBI Taxonomy" id="3886"/>
    <lineage>
        <taxon>Eukaryota</taxon>
        <taxon>Viridiplantae</taxon>
        <taxon>Streptophyta</taxon>
        <taxon>Embryophyta</taxon>
        <taxon>Tracheophyta</taxon>
        <taxon>Spermatophyta</taxon>
        <taxon>Magnoliopsida</taxon>
        <taxon>eudicotyledons</taxon>
        <taxon>Gunneridae</taxon>
        <taxon>Pentapetalae</taxon>
        <taxon>rosids</taxon>
        <taxon>fabids</taxon>
        <taxon>Fabales</taxon>
        <taxon>Fabaceae</taxon>
        <taxon>Papilionoideae</taxon>
        <taxon>50 kb inversion clade</taxon>
        <taxon>NPAAA clade</taxon>
        <taxon>indigoferoid/millettioid clade</taxon>
        <taxon>Phaseoleae</taxon>
        <taxon>Phaseolus</taxon>
    </lineage>
</organism>
<proteinExistence type="predicted"/>
<dbReference type="PANTHER" id="PTHR46932">
    <property type="entry name" value="HEAVY METAL-ASSOCIATED ISOPRENYLATED PLANT PROTEIN 47"/>
    <property type="match status" value="1"/>
</dbReference>
<dbReference type="AlphaFoldDB" id="A0AAN9RNG7"/>
<name>A0AAN9RNG7_PHACN</name>
<dbReference type="PANTHER" id="PTHR46932:SF12">
    <property type="entry name" value="HEAVY METAL-ASSOCIATED ISOPRENYLATED PLANT PROTEIN 47"/>
    <property type="match status" value="1"/>
</dbReference>
<keyword evidence="2" id="KW-1185">Reference proteome</keyword>
<evidence type="ECO:0000313" key="2">
    <source>
        <dbReference type="Proteomes" id="UP001374584"/>
    </source>
</evidence>
<dbReference type="Proteomes" id="UP001374584">
    <property type="component" value="Unassembled WGS sequence"/>
</dbReference>
<accession>A0AAN9RNG7</accession>
<reference evidence="1 2" key="1">
    <citation type="submission" date="2024-01" db="EMBL/GenBank/DDBJ databases">
        <title>The genomes of 5 underutilized Papilionoideae crops provide insights into root nodulation and disease resistanc.</title>
        <authorList>
            <person name="Jiang F."/>
        </authorList>
    </citation>
    <scope>NUCLEOTIDE SEQUENCE [LARGE SCALE GENOMIC DNA]</scope>
    <source>
        <strain evidence="1">JINMINGXINNONG_FW02</strain>
        <tissue evidence="1">Leaves</tissue>
    </source>
</reference>
<evidence type="ECO:0000313" key="1">
    <source>
        <dbReference type="EMBL" id="KAK7372573.1"/>
    </source>
</evidence>
<comment type="caution">
    <text evidence="1">The sequence shown here is derived from an EMBL/GenBank/DDBJ whole genome shotgun (WGS) entry which is preliminary data.</text>
</comment>
<dbReference type="EMBL" id="JAYMYR010000003">
    <property type="protein sequence ID" value="KAK7372573.1"/>
    <property type="molecule type" value="Genomic_DNA"/>
</dbReference>
<evidence type="ECO:0008006" key="3">
    <source>
        <dbReference type="Google" id="ProtNLM"/>
    </source>
</evidence>
<dbReference type="InterPro" id="IPR042885">
    <property type="entry name" value="HIPP47/16"/>
</dbReference>
<protein>
    <recommendedName>
        <fullName evidence="3">HMA domain-containing protein</fullName>
    </recommendedName>
</protein>